<dbReference type="EMBL" id="CM037151">
    <property type="protein sequence ID" value="KAH7843870.1"/>
    <property type="molecule type" value="Genomic_DNA"/>
</dbReference>
<proteinExistence type="predicted"/>
<dbReference type="Proteomes" id="UP000828048">
    <property type="component" value="Chromosome 1"/>
</dbReference>
<gene>
    <name evidence="1" type="ORF">Vadar_021644</name>
</gene>
<accession>A0ACB7XTL6</accession>
<reference evidence="1 2" key="1">
    <citation type="journal article" date="2021" name="Hortic Res">
        <title>High-quality reference genome and annotation aids understanding of berry development for evergreen blueberry (Vaccinium darrowii).</title>
        <authorList>
            <person name="Yu J."/>
            <person name="Hulse-Kemp A.M."/>
            <person name="Babiker E."/>
            <person name="Staton M."/>
        </authorList>
    </citation>
    <scope>NUCLEOTIDE SEQUENCE [LARGE SCALE GENOMIC DNA]</scope>
    <source>
        <strain evidence="2">cv. NJ 8807/NJ 8810</strain>
        <tissue evidence="1">Young leaf</tissue>
    </source>
</reference>
<evidence type="ECO:0000313" key="2">
    <source>
        <dbReference type="Proteomes" id="UP000828048"/>
    </source>
</evidence>
<sequence>MGGEKYGTKGGGYVGGFLQLFDWNAKARKKLSWTKSDLSEQSKQKKRSDGNLPMTRFDLMNEEDLAAGSSIKGSSEYSCASSVTDEEGYGTRAPSVVARLMGLDSMPPSSNVSEPFSTPFSYSQSLRDTHYHRRNLNFYQEHQHMHSGNMYNKMEITNQKATEPQPQPQPQKIVNRPIEKFQTEILPPKSAKSIPVTHHKLLSPIKSPAFVPYKNAAHVMEAAARIIEQGPQDSTNAKTPLLGTSSVPLKVRDLKERVESAQKPLRLAETSGSIRPVESNAAKFLKGQSMNKSLNGSTHAMSLRVSSDSGDSSGTKSTGKSVSLALQAKVNVQRREGLNQSDSRSLFGEKEQGEVMSSQPFFKSQPNSQKRTQKKPSAHSSSTVLRQNNQKQNSANDREKVPSKSSLSNSQGRKVLSGDSRHKNTSKFGGTSKNGLRKSVPEAAESEKEVPNSSTKNVPRKKRSIDGTFHLDNAEKSIRSSTVEDRQFTWTEDRKRKGSDVVSFTFTAPLTRSVPAREFPEQVAQENYGFCGDGRGKNVIFNSDRPSNRNLSSLRCSVLEADALSVLLERKLKELTDGFDSPSYRAGVAGHSAAFDQDLLPNSKSVFTTPMFHNKTRQDGMLMDKVDGDYGSIFPSTDSMGLMAKLKLQAMGEMNECSSNDTEARKLFHYRHPSPISVLEPSFPSESCNSSDSADSNNTEGSKQFSSVLAQEATTINYSKKFHLMDSDAELLDSASTTIARKNKTHFVGSTNRWELVYVKEILFNVELMFKDFALGQAREIIKPRLFDQLESRKEFSEGEDRKLRRKVIFDCVSECMDLRCRRFASGGSRSWAKGLSVLRRKDRLAEEVFKEISGWGAMGDFMVDDLVDKDMSSYYGKWLDFEVESFELGVEIEGRILDCLVNEVVADILSAEEDEKGRRGSDDKRSSSERSDRRSAVARDDDGKLVKSH</sequence>
<keyword evidence="2" id="KW-1185">Reference proteome</keyword>
<evidence type="ECO:0000313" key="1">
    <source>
        <dbReference type="EMBL" id="KAH7843870.1"/>
    </source>
</evidence>
<protein>
    <submittedName>
        <fullName evidence="1">Uncharacterized protein</fullName>
    </submittedName>
</protein>
<name>A0ACB7XTL6_9ERIC</name>
<comment type="caution">
    <text evidence="1">The sequence shown here is derived from an EMBL/GenBank/DDBJ whole genome shotgun (WGS) entry which is preliminary data.</text>
</comment>
<organism evidence="1 2">
    <name type="scientific">Vaccinium darrowii</name>
    <dbReference type="NCBI Taxonomy" id="229202"/>
    <lineage>
        <taxon>Eukaryota</taxon>
        <taxon>Viridiplantae</taxon>
        <taxon>Streptophyta</taxon>
        <taxon>Embryophyta</taxon>
        <taxon>Tracheophyta</taxon>
        <taxon>Spermatophyta</taxon>
        <taxon>Magnoliopsida</taxon>
        <taxon>eudicotyledons</taxon>
        <taxon>Gunneridae</taxon>
        <taxon>Pentapetalae</taxon>
        <taxon>asterids</taxon>
        <taxon>Ericales</taxon>
        <taxon>Ericaceae</taxon>
        <taxon>Vaccinioideae</taxon>
        <taxon>Vaccinieae</taxon>
        <taxon>Vaccinium</taxon>
    </lineage>
</organism>